<proteinExistence type="predicted"/>
<reference evidence="1 2" key="1">
    <citation type="submission" date="2017-10" db="EMBL/GenBank/DDBJ databases">
        <title>Sequencing the genomes of 1000 actinobacteria strains.</title>
        <authorList>
            <person name="Klenk H.-P."/>
        </authorList>
    </citation>
    <scope>NUCLEOTIDE SEQUENCE [LARGE SCALE GENOMIC DNA]</scope>
    <source>
        <strain evidence="1 2">DSM 21798</strain>
    </source>
</reference>
<dbReference type="AlphaFoldDB" id="A0A2A9DXE5"/>
<organism evidence="1 2">
    <name type="scientific">Paramicrobacterium agarici</name>
    <dbReference type="NCBI Taxonomy" id="630514"/>
    <lineage>
        <taxon>Bacteria</taxon>
        <taxon>Bacillati</taxon>
        <taxon>Actinomycetota</taxon>
        <taxon>Actinomycetes</taxon>
        <taxon>Micrococcales</taxon>
        <taxon>Microbacteriaceae</taxon>
        <taxon>Paramicrobacterium</taxon>
    </lineage>
</organism>
<evidence type="ECO:0000313" key="2">
    <source>
        <dbReference type="Proteomes" id="UP000221369"/>
    </source>
</evidence>
<dbReference type="RefSeq" id="WP_098407025.1">
    <property type="nucleotide sequence ID" value="NZ_PDJE01000001.1"/>
</dbReference>
<accession>A0A2A9DXE5</accession>
<keyword evidence="2" id="KW-1185">Reference proteome</keyword>
<sequence length="310" mass="33100">MTTRRFQLDGPSVDALREKIRREHGSSARIVSLEKVTKGGIAGYLARHSYEATIEVDEPDNVPQAGIAALIADAEEAEQNLGYEVSTSGTRFDAVMQSLEAQTREPTAPEPEWNATPLVTASELSPPRARHSLALPAAEHAEPDITLLSSPGSLVVFIGLGSDPLDVSRTTRGLLAVAGHGRPRGIRPVFDRRSAYLARADAVADNVPVVLAWRLSSAVASDDELSGLADLQPDQVWVVVDARHKPEDTARWVGVVAQSVRVDAVLAVAEDETTTPETVARLGIPRGRVTSPSLARVTDADEDESAETVG</sequence>
<evidence type="ECO:0000313" key="1">
    <source>
        <dbReference type="EMBL" id="PFG30589.1"/>
    </source>
</evidence>
<comment type="caution">
    <text evidence="1">The sequence shown here is derived from an EMBL/GenBank/DDBJ whole genome shotgun (WGS) entry which is preliminary data.</text>
</comment>
<name>A0A2A9DXE5_9MICO</name>
<gene>
    <name evidence="1" type="ORF">ATJ78_1524</name>
</gene>
<dbReference type="EMBL" id="PDJE01000001">
    <property type="protein sequence ID" value="PFG30589.1"/>
    <property type="molecule type" value="Genomic_DNA"/>
</dbReference>
<dbReference type="Proteomes" id="UP000221369">
    <property type="component" value="Unassembled WGS sequence"/>
</dbReference>
<protein>
    <submittedName>
        <fullName evidence="1">Uncharacterized protein</fullName>
    </submittedName>
</protein>